<evidence type="ECO:0000313" key="2">
    <source>
        <dbReference type="EMBL" id="PWI65194.1"/>
    </source>
</evidence>
<dbReference type="Proteomes" id="UP000245956">
    <property type="component" value="Unassembled WGS sequence"/>
</dbReference>
<feature type="region of interest" description="Disordered" evidence="1">
    <location>
        <begin position="162"/>
        <end position="192"/>
    </location>
</feature>
<protein>
    <submittedName>
        <fullName evidence="2">Uncharacterized protein</fullName>
    </submittedName>
</protein>
<feature type="compositionally biased region" description="Polar residues" evidence="1">
    <location>
        <begin position="458"/>
        <end position="469"/>
    </location>
</feature>
<accession>A0A2U3DSH5</accession>
<evidence type="ECO:0000313" key="3">
    <source>
        <dbReference type="Proteomes" id="UP000245956"/>
    </source>
</evidence>
<dbReference type="AlphaFoldDB" id="A0A2U3DSH5"/>
<feature type="region of interest" description="Disordered" evidence="1">
    <location>
        <begin position="249"/>
        <end position="282"/>
    </location>
</feature>
<gene>
    <name evidence="2" type="ORF">PCL_07371</name>
</gene>
<feature type="region of interest" description="Disordered" evidence="1">
    <location>
        <begin position="323"/>
        <end position="365"/>
    </location>
</feature>
<comment type="caution">
    <text evidence="2">The sequence shown here is derived from an EMBL/GenBank/DDBJ whole genome shotgun (WGS) entry which is preliminary data.</text>
</comment>
<proteinExistence type="predicted"/>
<reference evidence="2 3" key="1">
    <citation type="journal article" date="2016" name="Front. Microbiol.">
        <title>Genome and transcriptome sequences reveal the specific parasitism of the nematophagous Purpureocillium lilacinum 36-1.</title>
        <authorList>
            <person name="Xie J."/>
            <person name="Li S."/>
            <person name="Mo C."/>
            <person name="Xiao X."/>
            <person name="Peng D."/>
            <person name="Wang G."/>
            <person name="Xiao Y."/>
        </authorList>
    </citation>
    <scope>NUCLEOTIDE SEQUENCE [LARGE SCALE GENOMIC DNA]</scope>
    <source>
        <strain evidence="2 3">36-1</strain>
    </source>
</reference>
<evidence type="ECO:0000256" key="1">
    <source>
        <dbReference type="SAM" id="MobiDB-lite"/>
    </source>
</evidence>
<dbReference type="EMBL" id="LCWV01000037">
    <property type="protein sequence ID" value="PWI65194.1"/>
    <property type="molecule type" value="Genomic_DNA"/>
</dbReference>
<feature type="compositionally biased region" description="Basic and acidic residues" evidence="1">
    <location>
        <begin position="439"/>
        <end position="448"/>
    </location>
</feature>
<name>A0A2U3DSH5_PURLI</name>
<organism evidence="2 3">
    <name type="scientific">Purpureocillium lilacinum</name>
    <name type="common">Paecilomyces lilacinus</name>
    <dbReference type="NCBI Taxonomy" id="33203"/>
    <lineage>
        <taxon>Eukaryota</taxon>
        <taxon>Fungi</taxon>
        <taxon>Dikarya</taxon>
        <taxon>Ascomycota</taxon>
        <taxon>Pezizomycotina</taxon>
        <taxon>Sordariomycetes</taxon>
        <taxon>Hypocreomycetidae</taxon>
        <taxon>Hypocreales</taxon>
        <taxon>Ophiocordycipitaceae</taxon>
        <taxon>Purpureocillium</taxon>
    </lineage>
</organism>
<feature type="region of interest" description="Disordered" evidence="1">
    <location>
        <begin position="412"/>
        <end position="476"/>
    </location>
</feature>
<sequence length="476" mass="51659">MADTRVCLAPCVRVKRRTGHREVGTAVLQPARPDVYRTEKSRERERELFDAANMTPAPLPPHRRADLYPPYYDQPDDCNDTGTGTIVRGTCTAMNHCLGRSPPNLVGYGEHTYVDQTVVIIPCGRPSRCPSLGTPCDIHWDYWIADCAPKRPVQGEVTLYSHGKPQSRAKQREQGQKSAGQGGRAHPPPPPAVVIQRRRASVRHAPPGPEAKTAQLLRSCSATVLGRGTATARQPAAVVEDWMEGRGKAGLAEQASVRRAKERGEGGREGDEDGPNRRLHWGRGRRRDRMPVWTLDAWRAGWLAGWLAGVVCFQGCLWAGESPESPDATWSDPGGLFAHGLPQAAHAPRRRTDITSRQDSGVTFDDEGNVSRVKVFSKCCATPLARAAKKVSGGSDSGRIPPLFGRGAFAWGASERPNDAGNKEGSVFVRPGRRRRGGRGREGQDSRPPRPAGPVCATNLQRRQASATGGTAGLED</sequence>